<comment type="caution">
    <text evidence="8">The sequence shown here is derived from an EMBL/GenBank/DDBJ whole genome shotgun (WGS) entry which is preliminary data.</text>
</comment>
<evidence type="ECO:0000256" key="4">
    <source>
        <dbReference type="ARBA" id="ARBA00023187"/>
    </source>
</evidence>
<comment type="subcellular location">
    <subcellularLocation>
        <location evidence="1">Nucleus</location>
    </subcellularLocation>
</comment>
<accession>A0AAD9TVT6</accession>
<keyword evidence="2" id="KW-0507">mRNA processing</keyword>
<dbReference type="PANTHER" id="PTHR17204:SF26">
    <property type="entry name" value="PRE-MRNA-PROCESSING FACTOR 39-2"/>
    <property type="match status" value="1"/>
</dbReference>
<evidence type="ECO:0000256" key="5">
    <source>
        <dbReference type="ARBA" id="ARBA00023242"/>
    </source>
</evidence>
<comment type="similarity">
    <text evidence="6">Belongs to the PRP39 family.</text>
</comment>
<dbReference type="Pfam" id="PF23240">
    <property type="entry name" value="HAT_PRP39_N"/>
    <property type="match status" value="1"/>
</dbReference>
<dbReference type="PANTHER" id="PTHR17204">
    <property type="entry name" value="PRE-MRNA PROCESSING PROTEIN PRP39-RELATED"/>
    <property type="match status" value="1"/>
</dbReference>
<evidence type="ECO:0000256" key="6">
    <source>
        <dbReference type="ARBA" id="ARBA00038019"/>
    </source>
</evidence>
<feature type="region of interest" description="Disordered" evidence="7">
    <location>
        <begin position="583"/>
        <end position="615"/>
    </location>
</feature>
<dbReference type="SMART" id="SM00386">
    <property type="entry name" value="HAT"/>
    <property type="match status" value="5"/>
</dbReference>
<feature type="compositionally biased region" description="Polar residues" evidence="7">
    <location>
        <begin position="785"/>
        <end position="824"/>
    </location>
</feature>
<feature type="compositionally biased region" description="Polar residues" evidence="7">
    <location>
        <begin position="744"/>
        <end position="777"/>
    </location>
</feature>
<feature type="region of interest" description="Disordered" evidence="7">
    <location>
        <begin position="649"/>
        <end position="673"/>
    </location>
</feature>
<dbReference type="GO" id="GO:0000395">
    <property type="term" value="P:mRNA 5'-splice site recognition"/>
    <property type="evidence" value="ECO:0007669"/>
    <property type="project" value="TreeGrafter"/>
</dbReference>
<dbReference type="Proteomes" id="UP001280121">
    <property type="component" value="Unassembled WGS sequence"/>
</dbReference>
<proteinExistence type="inferred from homology"/>
<protein>
    <recommendedName>
        <fullName evidence="10">Pre-mRNA-processing factor 39</fullName>
    </recommendedName>
</protein>
<keyword evidence="3" id="KW-0677">Repeat</keyword>
<evidence type="ECO:0000256" key="3">
    <source>
        <dbReference type="ARBA" id="ARBA00022737"/>
    </source>
</evidence>
<dbReference type="InterPro" id="IPR003107">
    <property type="entry name" value="HAT"/>
</dbReference>
<dbReference type="FunFam" id="1.25.40.10:FF:000159">
    <property type="entry name" value="Tetratricopeptide repeat (TPR)-like superfamily protein"/>
    <property type="match status" value="1"/>
</dbReference>
<keyword evidence="5" id="KW-0539">Nucleus</keyword>
<dbReference type="GO" id="GO:0005685">
    <property type="term" value="C:U1 snRNP"/>
    <property type="evidence" value="ECO:0007669"/>
    <property type="project" value="TreeGrafter"/>
</dbReference>
<evidence type="ECO:0000313" key="8">
    <source>
        <dbReference type="EMBL" id="KAK2642730.1"/>
    </source>
</evidence>
<name>A0AAD9TVT6_9ROSI</name>
<evidence type="ECO:0008006" key="10">
    <source>
        <dbReference type="Google" id="ProtNLM"/>
    </source>
</evidence>
<dbReference type="Gene3D" id="1.25.40.10">
    <property type="entry name" value="Tetratricopeptide repeat domain"/>
    <property type="match status" value="2"/>
</dbReference>
<feature type="region of interest" description="Disordered" evidence="7">
    <location>
        <begin position="741"/>
        <end position="895"/>
    </location>
</feature>
<keyword evidence="4" id="KW-0508">mRNA splicing</keyword>
<sequence>MAMEVQISHSETESRPLEQSSLGGFDEHKLQKVIAEASLDFYEWTSLISDIENLFPDDIHKICMVYDAFLAEFPLCYGYWRKYAEHKTRLCTVDKVFEVFERAVQSATYSVGVWFDYCSFSMSALEDPHDIHRLFGRGISFVGKDYLCHTLWDKYLEFEFSQQQWSFLADMYIQALKFPSKKLHRYYDSFKKLAAAWKEEFEYQSDSAIEIQSEFVLESEDPTYYKNDEISRVINDLLDPSDSLARSAALQKYILIGEQIYNEASQLDEKIHCFEIHIRRPYFHVKPLDDRQLENWHDYLNFAEKQGDFDWVVKLYERCLIPCANYPEFWMRYVDFMESKGGREIANLALARATHIFLKRLPVIHLFSARYKEHIGDVYAARAALFQCDTESDSSFVENVTIKANMEKRLGNFVAACDVYKEALETAKEKKKLHSLPTLYVHFSRLKYMTTNNADAALDILVDGIKHVPGSKLLVEELIKFAMMHGGTRHMNLLDSIITNALYSGPGALQGFSVEDVEDISSLYLQFVDLCGTIDDIRKAWNWRMKLFPHSMQTSCERLSWITNPLETVIEGKKETIVALLPHPSGSDRLEQSASEDNQLSPPESHDTQSDQAATALVSDQKSLFPENHDIRSNTATVDLQFGEADNNAQERMQPVAPEASEQQREDTSQPNLSSVDFVHQIPNETEAVQTSQEFFEDDDHELNQDLKQLSLEGLSLDPQGNESPGSLCATSHRSEVPLEPNLSHESMQKSEAQQETSTCNGNVLQNGQNSNGSHFVSSPMGIQPSDSSHIQTGVVSPSSSASHQNFATEALSRSQTPANSGRNWYQKHHTNRNRRDSKFGFRGPSHKRLHQQRQVSSQQFPLAEASGQMPMDPGYSSQSLPLQNQIQQGSQPNQYPASAILATPQAWPMQTIQPQNFNSVCQSQLPAQPVAYPQAQMPQYPTSSNGQHGNVQNNQAYNQMWQYYYYQQQQQFLLPQQQQLQIQQPPPLQQLQQQPHDQQLLQQQYQQQQLQLQQQYFQHQQMQQPPHMQQHPQLQQQQPYQQQQLQQNIQQQQPYNQQSQQHLQQLQHEQQLQHQQQLQQQPPLQIQVEQEQRQPEITISQVETWNINCPKQDQEVALQHSTGALGTVTSAVSPCPQQQSPLSQ</sequence>
<dbReference type="GO" id="GO:0030627">
    <property type="term" value="F:pre-mRNA 5'-splice site binding"/>
    <property type="evidence" value="ECO:0007669"/>
    <property type="project" value="TreeGrafter"/>
</dbReference>
<dbReference type="InterPro" id="IPR011990">
    <property type="entry name" value="TPR-like_helical_dom_sf"/>
</dbReference>
<keyword evidence="9" id="KW-1185">Reference proteome</keyword>
<dbReference type="EMBL" id="JANJYI010000007">
    <property type="protein sequence ID" value="KAK2642730.1"/>
    <property type="molecule type" value="Genomic_DNA"/>
</dbReference>
<feature type="region of interest" description="Disordered" evidence="7">
    <location>
        <begin position="1018"/>
        <end position="1038"/>
    </location>
</feature>
<dbReference type="AlphaFoldDB" id="A0AAD9TVT6"/>
<dbReference type="GO" id="GO:0000243">
    <property type="term" value="C:commitment complex"/>
    <property type="evidence" value="ECO:0007669"/>
    <property type="project" value="TreeGrafter"/>
</dbReference>
<evidence type="ECO:0000256" key="2">
    <source>
        <dbReference type="ARBA" id="ARBA00022664"/>
    </source>
</evidence>
<dbReference type="GO" id="GO:0071004">
    <property type="term" value="C:U2-type prespliceosome"/>
    <property type="evidence" value="ECO:0007669"/>
    <property type="project" value="TreeGrafter"/>
</dbReference>
<evidence type="ECO:0000256" key="7">
    <source>
        <dbReference type="SAM" id="MobiDB-lite"/>
    </source>
</evidence>
<evidence type="ECO:0000313" key="9">
    <source>
        <dbReference type="Proteomes" id="UP001280121"/>
    </source>
</evidence>
<dbReference type="InterPro" id="IPR059164">
    <property type="entry name" value="HAT_PRP39_C"/>
</dbReference>
<evidence type="ECO:0000256" key="1">
    <source>
        <dbReference type="ARBA" id="ARBA00004123"/>
    </source>
</evidence>
<organism evidence="8 9">
    <name type="scientific">Dipteronia dyeriana</name>
    <dbReference type="NCBI Taxonomy" id="168575"/>
    <lineage>
        <taxon>Eukaryota</taxon>
        <taxon>Viridiplantae</taxon>
        <taxon>Streptophyta</taxon>
        <taxon>Embryophyta</taxon>
        <taxon>Tracheophyta</taxon>
        <taxon>Spermatophyta</taxon>
        <taxon>Magnoliopsida</taxon>
        <taxon>eudicotyledons</taxon>
        <taxon>Gunneridae</taxon>
        <taxon>Pentapetalae</taxon>
        <taxon>rosids</taxon>
        <taxon>malvids</taxon>
        <taxon>Sapindales</taxon>
        <taxon>Sapindaceae</taxon>
        <taxon>Hippocastanoideae</taxon>
        <taxon>Acereae</taxon>
        <taxon>Dipteronia</taxon>
    </lineage>
</organism>
<dbReference type="Pfam" id="PF23241">
    <property type="entry name" value="HAT_PRP39_C"/>
    <property type="match status" value="1"/>
</dbReference>
<feature type="compositionally biased region" description="Low complexity" evidence="7">
    <location>
        <begin position="881"/>
        <end position="895"/>
    </location>
</feature>
<gene>
    <name evidence="8" type="ORF">Ddye_024493</name>
</gene>
<feature type="compositionally biased region" description="Polar residues" evidence="7">
    <location>
        <begin position="592"/>
        <end position="602"/>
    </location>
</feature>
<feature type="region of interest" description="Disordered" evidence="7">
    <location>
        <begin position="1"/>
        <end position="20"/>
    </location>
</feature>
<dbReference type="SUPFAM" id="SSF48452">
    <property type="entry name" value="TPR-like"/>
    <property type="match status" value="2"/>
</dbReference>
<reference evidence="8" key="1">
    <citation type="journal article" date="2023" name="Plant J.">
        <title>Genome sequences and population genomics provide insights into the demographic history, inbreeding, and mutation load of two 'living fossil' tree species of Dipteronia.</title>
        <authorList>
            <person name="Feng Y."/>
            <person name="Comes H.P."/>
            <person name="Chen J."/>
            <person name="Zhu S."/>
            <person name="Lu R."/>
            <person name="Zhang X."/>
            <person name="Li P."/>
            <person name="Qiu J."/>
            <person name="Olsen K.M."/>
            <person name="Qiu Y."/>
        </authorList>
    </citation>
    <scope>NUCLEOTIDE SEQUENCE</scope>
    <source>
        <strain evidence="8">KIB01</strain>
    </source>
</reference>
<dbReference type="FunFam" id="1.25.40.10:FF:000064">
    <property type="entry name" value="Putative pre-mrna-processing factor 39"/>
    <property type="match status" value="1"/>
</dbReference>